<dbReference type="NCBIfam" id="NF004837">
    <property type="entry name" value="PRK06187.1"/>
    <property type="match status" value="1"/>
</dbReference>
<dbReference type="InterPro" id="IPR025110">
    <property type="entry name" value="AMP-bd_C"/>
</dbReference>
<dbReference type="InterPro" id="IPR020845">
    <property type="entry name" value="AMP-binding_CS"/>
</dbReference>
<protein>
    <submittedName>
        <fullName evidence="5">Long-chain fatty acid--CoA ligase</fullName>
    </submittedName>
</protein>
<dbReference type="Gene3D" id="3.40.50.12780">
    <property type="entry name" value="N-terminal domain of ligase-like"/>
    <property type="match status" value="1"/>
</dbReference>
<evidence type="ECO:0000313" key="5">
    <source>
        <dbReference type="EMBL" id="MDF9409771.1"/>
    </source>
</evidence>
<dbReference type="PRINTS" id="PR00154">
    <property type="entry name" value="AMPBINDING"/>
</dbReference>
<feature type="domain" description="AMP-dependent synthetase/ligase" evidence="3">
    <location>
        <begin position="24"/>
        <end position="381"/>
    </location>
</feature>
<dbReference type="SUPFAM" id="SSF56801">
    <property type="entry name" value="Acetyl-CoA synthetase-like"/>
    <property type="match status" value="1"/>
</dbReference>
<dbReference type="AlphaFoldDB" id="A0A9X4H3N3"/>
<evidence type="ECO:0000256" key="1">
    <source>
        <dbReference type="ARBA" id="ARBA00006432"/>
    </source>
</evidence>
<proteinExistence type="inferred from homology"/>
<dbReference type="EMBL" id="JAKOAV010000042">
    <property type="protein sequence ID" value="MDF9409771.1"/>
    <property type="molecule type" value="Genomic_DNA"/>
</dbReference>
<dbReference type="Proteomes" id="UP001154312">
    <property type="component" value="Unassembled WGS sequence"/>
</dbReference>
<dbReference type="GO" id="GO:0016405">
    <property type="term" value="F:CoA-ligase activity"/>
    <property type="evidence" value="ECO:0007669"/>
    <property type="project" value="TreeGrafter"/>
</dbReference>
<sequence>MCAPVAVIKGGWRLINVADLITVNANRYPDCNAVICGDDGRELTWVEFDRMVNRFSNGLIEMGINKGDRVGIYLPNGPEWLIAFFGTMRIGAIALPFNILYKTGEISYILNNARAKLVVGAAREVKQNILNILDDIPSVKNIVTLGEPVEGAVDFCSVISKNSDILEKLDCAEDDVAAMLYTSGTTGRPKGVMLSHKNFMTKAALNSDALLLNEQDLFMTATPYCHIFITVTLLGPFYTGAAVLSMSRFNPEKALELLARYRVTHFAGVPTMYIYMMNFYSPEKYDLSAWRYKQTAGYSMPPGLFNKIERTFGPGLCEYYGSTETSATVTYNRLGHSKTGSIGLAAPGYSLKVADEDGNELPAGEVGEILVKGPGIFKGYWEMPEATEEAFKDGYFRTGDLGYRDEDGYFYIVDRKKDLILCGGYNVYPREVEGIIYQHPKILECAVLGKDDPDRGEVPEAYVVLRRGEILTEEELISFCKQRMASYKVPRFIYFIKEMPKNSTGKIMKWHLKERF</sequence>
<reference evidence="5" key="1">
    <citation type="submission" date="2022-02" db="EMBL/GenBank/DDBJ databases">
        <authorList>
            <person name="Leng L."/>
        </authorList>
    </citation>
    <scope>NUCLEOTIDE SEQUENCE</scope>
    <source>
        <strain evidence="5">JI</strain>
    </source>
</reference>
<comment type="caution">
    <text evidence="5">The sequence shown here is derived from an EMBL/GenBank/DDBJ whole genome shotgun (WGS) entry which is preliminary data.</text>
</comment>
<accession>A0A9X4H3N3</accession>
<name>A0A9X4H3N3_9FIRM</name>
<dbReference type="FunFam" id="3.30.300.30:FF:000008">
    <property type="entry name" value="2,3-dihydroxybenzoate-AMP ligase"/>
    <property type="match status" value="1"/>
</dbReference>
<organism evidence="5 6">
    <name type="scientific">Pelotomaculum isophthalicicum JI</name>
    <dbReference type="NCBI Taxonomy" id="947010"/>
    <lineage>
        <taxon>Bacteria</taxon>
        <taxon>Bacillati</taxon>
        <taxon>Bacillota</taxon>
        <taxon>Clostridia</taxon>
        <taxon>Eubacteriales</taxon>
        <taxon>Desulfotomaculaceae</taxon>
        <taxon>Pelotomaculum</taxon>
    </lineage>
</organism>
<dbReference type="PANTHER" id="PTHR24096">
    <property type="entry name" value="LONG-CHAIN-FATTY-ACID--COA LIGASE"/>
    <property type="match status" value="1"/>
</dbReference>
<evidence type="ECO:0000259" key="3">
    <source>
        <dbReference type="Pfam" id="PF00501"/>
    </source>
</evidence>
<evidence type="ECO:0000313" key="6">
    <source>
        <dbReference type="Proteomes" id="UP001154312"/>
    </source>
</evidence>
<dbReference type="Gene3D" id="3.30.300.30">
    <property type="match status" value="1"/>
</dbReference>
<evidence type="ECO:0000259" key="4">
    <source>
        <dbReference type="Pfam" id="PF13193"/>
    </source>
</evidence>
<dbReference type="Pfam" id="PF00501">
    <property type="entry name" value="AMP-binding"/>
    <property type="match status" value="1"/>
</dbReference>
<evidence type="ECO:0000256" key="2">
    <source>
        <dbReference type="ARBA" id="ARBA00022598"/>
    </source>
</evidence>
<dbReference type="CDD" id="cd05936">
    <property type="entry name" value="FC-FACS_FadD_like"/>
    <property type="match status" value="1"/>
</dbReference>
<dbReference type="PROSITE" id="PS00455">
    <property type="entry name" value="AMP_BINDING"/>
    <property type="match status" value="1"/>
</dbReference>
<comment type="similarity">
    <text evidence="1">Belongs to the ATP-dependent AMP-binding enzyme family.</text>
</comment>
<gene>
    <name evidence="5" type="ORF">L7E55_15685</name>
</gene>
<dbReference type="InterPro" id="IPR045851">
    <property type="entry name" value="AMP-bd_C_sf"/>
</dbReference>
<keyword evidence="6" id="KW-1185">Reference proteome</keyword>
<dbReference type="RefSeq" id="WP_277445285.1">
    <property type="nucleotide sequence ID" value="NZ_JAKOAV010000042.1"/>
</dbReference>
<dbReference type="InterPro" id="IPR042099">
    <property type="entry name" value="ANL_N_sf"/>
</dbReference>
<dbReference type="InterPro" id="IPR000873">
    <property type="entry name" value="AMP-dep_synth/lig_dom"/>
</dbReference>
<feature type="domain" description="AMP-binding enzyme C-terminal" evidence="4">
    <location>
        <begin position="431"/>
        <end position="506"/>
    </location>
</feature>
<dbReference type="Pfam" id="PF13193">
    <property type="entry name" value="AMP-binding_C"/>
    <property type="match status" value="1"/>
</dbReference>
<keyword evidence="2 5" id="KW-0436">Ligase</keyword>
<dbReference type="InterPro" id="IPR020459">
    <property type="entry name" value="AMP-binding"/>
</dbReference>